<dbReference type="PANTHER" id="PTHR42978">
    <property type="entry name" value="QUORUM-QUENCHING LACTONASE YTNP-RELATED-RELATED"/>
    <property type="match status" value="1"/>
</dbReference>
<evidence type="ECO:0000259" key="5">
    <source>
        <dbReference type="SMART" id="SM00849"/>
    </source>
</evidence>
<accession>A0AA49K0F9</accession>
<evidence type="ECO:0000313" key="8">
    <source>
        <dbReference type="Proteomes" id="UP001229955"/>
    </source>
</evidence>
<dbReference type="InterPro" id="IPR001279">
    <property type="entry name" value="Metallo-B-lactamas"/>
</dbReference>
<reference evidence="7" key="1">
    <citation type="submission" date="2023-07" db="EMBL/GenBank/DDBJ databases">
        <authorList>
            <person name="Haufschild T."/>
            <person name="Kallscheuer N."/>
            <person name="Hammer J."/>
            <person name="Kohn T."/>
            <person name="Kabuu M."/>
            <person name="Jogler M."/>
            <person name="Wohfarth N."/>
            <person name="Heuer A."/>
            <person name="Rohde M."/>
            <person name="van Teeseling M.C.F."/>
            <person name="Jogler C."/>
        </authorList>
    </citation>
    <scope>NUCLEOTIDE SEQUENCE</scope>
    <source>
        <strain evidence="6">Strain 138</strain>
        <strain evidence="7">Strain 318</strain>
    </source>
</reference>
<comment type="similarity">
    <text evidence="1">Belongs to the metallo-beta-lactamase superfamily.</text>
</comment>
<dbReference type="KEGG" id="pspc:Strain318_001702"/>
<dbReference type="GO" id="GO:0046872">
    <property type="term" value="F:metal ion binding"/>
    <property type="evidence" value="ECO:0007669"/>
    <property type="project" value="UniProtKB-KW"/>
</dbReference>
<dbReference type="Proteomes" id="UP001229955">
    <property type="component" value="Chromosome"/>
</dbReference>
<dbReference type="Gene3D" id="3.60.15.10">
    <property type="entry name" value="Ribonuclease Z/Hydroxyacylglutathione hydrolase-like"/>
    <property type="match status" value="1"/>
</dbReference>
<sequence>MTAPTPLYEQRRLGDWTIHALQAGGQQLDGGAMFGVVPKPLWEKRIPADARNRIPLGMRCLLVEHPTAGPVLIDTGLGNKEDQKFLGIYGIENTVPGHRTMLEAALAAAGYAPEDVQVVINTHLHFDHAGGNTARDASGAIVPSFPNARYLVHAGEMHYATHTNERTAASYFPRNWDALAASGQLELVQHDVELVPGIRMRHTPGHTPWHQSIVLESAGETAVFLGDVCPTAAHVPLPWIMGYDVEPLVTLESKRALWRDVSRLSSLVIFEHDAVVAFGKIGETEKGFALLP</sequence>
<proteinExistence type="inferred from homology"/>
<evidence type="ECO:0000256" key="4">
    <source>
        <dbReference type="ARBA" id="ARBA00022833"/>
    </source>
</evidence>
<dbReference type="SMART" id="SM00849">
    <property type="entry name" value="Lactamase_B"/>
    <property type="match status" value="1"/>
</dbReference>
<dbReference type="AlphaFoldDB" id="A0AA49K0F9"/>
<organism evidence="7 8">
    <name type="scientific">Pseudogemmatithrix spongiicola</name>
    <dbReference type="NCBI Taxonomy" id="3062599"/>
    <lineage>
        <taxon>Bacteria</taxon>
        <taxon>Pseudomonadati</taxon>
        <taxon>Gemmatimonadota</taxon>
        <taxon>Gemmatimonadia</taxon>
        <taxon>Gemmatimonadales</taxon>
        <taxon>Gemmatimonadaceae</taxon>
        <taxon>Pseudogemmatithrix</taxon>
    </lineage>
</organism>
<dbReference type="InterPro" id="IPR036866">
    <property type="entry name" value="RibonucZ/Hydroxyglut_hydro"/>
</dbReference>
<accession>A0AA49JUU7</accession>
<keyword evidence="3" id="KW-0378">Hydrolase</keyword>
<keyword evidence="2" id="KW-0479">Metal-binding</keyword>
<feature type="domain" description="Metallo-beta-lactamase" evidence="5">
    <location>
        <begin position="57"/>
        <end position="280"/>
    </location>
</feature>
<dbReference type="EMBL" id="CP130612">
    <property type="protein sequence ID" value="WKW12414.1"/>
    <property type="molecule type" value="Genomic_DNA"/>
</dbReference>
<evidence type="ECO:0000256" key="1">
    <source>
        <dbReference type="ARBA" id="ARBA00007749"/>
    </source>
</evidence>
<dbReference type="InterPro" id="IPR051013">
    <property type="entry name" value="MBL_superfamily_lactonases"/>
</dbReference>
<dbReference type="RefSeq" id="WP_367885291.1">
    <property type="nucleotide sequence ID" value="NZ_CP130612.1"/>
</dbReference>
<evidence type="ECO:0000313" key="6">
    <source>
        <dbReference type="EMBL" id="WKW12414.1"/>
    </source>
</evidence>
<evidence type="ECO:0000256" key="3">
    <source>
        <dbReference type="ARBA" id="ARBA00022801"/>
    </source>
</evidence>
<dbReference type="SUPFAM" id="SSF56281">
    <property type="entry name" value="Metallo-hydrolase/oxidoreductase"/>
    <property type="match status" value="1"/>
</dbReference>
<dbReference type="Pfam" id="PF00753">
    <property type="entry name" value="Lactamase_B"/>
    <property type="match status" value="1"/>
</dbReference>
<name>A0AA49K0F9_9BACT</name>
<evidence type="ECO:0000256" key="2">
    <source>
        <dbReference type="ARBA" id="ARBA00022723"/>
    </source>
</evidence>
<evidence type="ECO:0000313" key="7">
    <source>
        <dbReference type="EMBL" id="WKW15321.1"/>
    </source>
</evidence>
<keyword evidence="8" id="KW-1185">Reference proteome</keyword>
<protein>
    <submittedName>
        <fullName evidence="7">MBL fold metallo-hydrolase</fullName>
    </submittedName>
</protein>
<dbReference type="EMBL" id="CP130613">
    <property type="protein sequence ID" value="WKW15321.1"/>
    <property type="molecule type" value="Genomic_DNA"/>
</dbReference>
<dbReference type="GO" id="GO:0016787">
    <property type="term" value="F:hydrolase activity"/>
    <property type="evidence" value="ECO:0007669"/>
    <property type="project" value="UniProtKB-KW"/>
</dbReference>
<gene>
    <name evidence="6" type="ORF">Strain138_001703</name>
    <name evidence="7" type="ORF">Strain318_001702</name>
</gene>
<dbReference type="PANTHER" id="PTHR42978:SF6">
    <property type="entry name" value="QUORUM-QUENCHING LACTONASE YTNP-RELATED"/>
    <property type="match status" value="1"/>
</dbReference>
<keyword evidence="4" id="KW-0862">Zinc</keyword>